<dbReference type="RefSeq" id="WP_111744723.1">
    <property type="nucleotide sequence ID" value="NZ_JBHSQY010000001.1"/>
</dbReference>
<keyword evidence="1" id="KW-0472">Membrane</keyword>
<evidence type="ECO:0000313" key="2">
    <source>
        <dbReference type="EMBL" id="RAK50176.1"/>
    </source>
</evidence>
<evidence type="ECO:0000256" key="1">
    <source>
        <dbReference type="SAM" id="Phobius"/>
    </source>
</evidence>
<feature type="transmembrane region" description="Helical" evidence="1">
    <location>
        <begin position="33"/>
        <end position="52"/>
    </location>
</feature>
<name>A0A328A7B7_9STAP</name>
<sequence>MKTVKLIAAQSLMSIIALAIALSTSVILNLNYGAMMLLSLILVIISAGVLVANSEVQHD</sequence>
<dbReference type="AlphaFoldDB" id="A0A328A7B7"/>
<reference evidence="2 3" key="1">
    <citation type="journal article" date="2018" name="Front. Microbiol.">
        <title>Description and Comparative Genomics of Macrococcus caseolyticus subsp. hominis subsp. nov., Macrococcus goetzii sp. nov., Macrococcus epidermidis sp. nov., and Macrococcus bohemicus sp. nov., Novel Macrococci From Human Clinical Material With Virulence Potential and Suspected Uptake of Foreign DNA by Natural Transformation.</title>
        <authorList>
            <person name="Maslanova I."/>
            <person name="Wertheimer Z."/>
            <person name="Sedlacek I."/>
            <person name="Svec P."/>
            <person name="Indrakova A."/>
            <person name="Kovarovic V."/>
            <person name="Schumann P."/>
            <person name="Sproer C."/>
            <person name="Kralova S."/>
            <person name="Sedo O."/>
            <person name="Kristofova L."/>
            <person name="Vrbovska V."/>
            <person name="Fuzik T."/>
            <person name="Petras P."/>
            <person name="Zdrahal Z."/>
            <person name="Ruzickova V."/>
            <person name="Doskar J."/>
            <person name="Pantucek R."/>
        </authorList>
    </citation>
    <scope>NUCLEOTIDE SEQUENCE [LARGE SCALE GENOMIC DNA]</scope>
    <source>
        <strain evidence="2 3">03/115</strain>
    </source>
</reference>
<evidence type="ECO:0000313" key="3">
    <source>
        <dbReference type="Proteomes" id="UP000249579"/>
    </source>
</evidence>
<proteinExistence type="predicted"/>
<organism evidence="2 3">
    <name type="scientific">Macrococcoides bohemicum</name>
    <dbReference type="NCBI Taxonomy" id="1903056"/>
    <lineage>
        <taxon>Bacteria</taxon>
        <taxon>Bacillati</taxon>
        <taxon>Bacillota</taxon>
        <taxon>Bacilli</taxon>
        <taxon>Bacillales</taxon>
        <taxon>Staphylococcaceae</taxon>
        <taxon>Macrococcoides</taxon>
    </lineage>
</organism>
<comment type="caution">
    <text evidence="2">The sequence shown here is derived from an EMBL/GenBank/DDBJ whole genome shotgun (WGS) entry which is preliminary data.</text>
</comment>
<keyword evidence="1" id="KW-0812">Transmembrane</keyword>
<protein>
    <submittedName>
        <fullName evidence="2">Uncharacterized protein</fullName>
    </submittedName>
</protein>
<dbReference type="EMBL" id="PZJG01000001">
    <property type="protein sequence ID" value="RAK50176.1"/>
    <property type="molecule type" value="Genomic_DNA"/>
</dbReference>
<dbReference type="Proteomes" id="UP000249579">
    <property type="component" value="Unassembled WGS sequence"/>
</dbReference>
<gene>
    <name evidence="2" type="ORF">BHX94_01550</name>
</gene>
<keyword evidence="1" id="KW-1133">Transmembrane helix</keyword>
<accession>A0A328A7B7</accession>